<proteinExistence type="predicted"/>
<dbReference type="Gene3D" id="3.40.50.300">
    <property type="entry name" value="P-loop containing nucleotide triphosphate hydrolases"/>
    <property type="match status" value="1"/>
</dbReference>
<keyword evidence="1" id="KW-0175">Coiled coil</keyword>
<dbReference type="Gene3D" id="1.10.287.1490">
    <property type="match status" value="1"/>
</dbReference>
<accession>A0ABV4DXR2</accession>
<feature type="coiled-coil region" evidence="1">
    <location>
        <begin position="841"/>
        <end position="868"/>
    </location>
</feature>
<feature type="coiled-coil region" evidence="1">
    <location>
        <begin position="427"/>
        <end position="454"/>
    </location>
</feature>
<dbReference type="RefSeq" id="WP_369869019.1">
    <property type="nucleotide sequence ID" value="NZ_JBGFFE010000012.1"/>
</dbReference>
<dbReference type="Proteomes" id="UP001565220">
    <property type="component" value="Unassembled WGS sequence"/>
</dbReference>
<feature type="coiled-coil region" evidence="1">
    <location>
        <begin position="921"/>
        <end position="969"/>
    </location>
</feature>
<sequence length="1462" mass="172022">MPSISKIRFTNVIYENGAKRFNDDIFQFDGHNGALLIPNGGGKTVFVQTAIQAVLPHAEVANRKIKDTLMLENTSAHIAIEWILSEKPRRYGLTAVTLFMNRGSVSSLKYVYEYEENDENSIEKLPFVRQSSSGNKRSAEKEEMNEYYLNMSRNKINAHEFSTIKEYQEYIEKNFKIVPWEWRKIALINSAEGGVEEFFNNCRSTGQLVDNLLIPTVEEAIAGDGTKDFAETFEKQIQHFKKYKQLKARIEESRVIEAEIDRYVEVCRDYHNVNLKLGEMKKSVKAVYDFAKKEQIENKNKIDKNGTMLEDLNREEDSWKQKKSSYNLQVLKMKVEEGRRNFEKISDSYNGMLSIRNRRQKTYERIRFLKYKSHIKVQNGKIKLLQSQLEEFNRDRKAADIVEKIQNNSCCLRGYYVKQEKKLGYERSLAENHLKNAENKIKQIENRISKVQGKGKELIGEKSGLEAKIEYLGKDMKSIEREILSNPEQESVEEEAAKWQYRIDVLEDNIFKCNKEIKSIEGEKEDLRADIKMKREELEELKREESRIENYMEVHGKKHNALLKRVKEFRGNWFSFDSLYSKQETILQQLENRAVSFSEEKERLIIKERIAHRWLDDYSDSEYYTADPVIEKWVRAWRNGFNYIESGTQYFQRALNGGENLYPYWTISIITSNAEIDKLKKKIADNCSQLSHPVVVMDENEARFKIENEYAAGEENIFFPPSWGENISQENFENWKRRIAAKADESTKIRIEKENEVKICGGLLVDVKKFYEVYPYERYMDIQRDQKSVKYNISVTAGNISSDEKRIDDIDEKVKELNGSILDLSGEQNVLENKIIKSKKYISNREKKQKYEEDAAEIEEDILENDREFSKLNGDKTISSKLQEDLEGNFNEICSVLKNLEGEKLYAEVLESDPKYTSVSVEVLEDERNALKDMLAKKQKGRDLLEQEMKNAVELKNSLESDFEVFKNELEFPIDEKEEPIYHGDEDINKLSVEIRNMRSPLKDLKKKYDRAELIFQNSKNEYEIRERDFKSEYENVISFHIPLERVPEVLSREGENINRRKDYLTAEQESLEKQKISIESALQEIKVINAKYPSSAEETGETTISEDMKERFPYKRMEVLKEMEKNLNEITGNLDKKASRVRMQKENFIEFCQNDILDVKLKEMSVTGIEYNRNFEDILGWQNKMSERIMRIVEITENDMRDHDREIQQFINQLHSYLKTIADELRQLPRSTRIKIDGKWKEVFLFTVPEWNEKEGRERLAEYIDWMLNQLQGDRFKDENGKEDVEKVRKSIEKWLQSKQLLQYVMKQNTIKVKCRKVTNDGKMSSLPFSWETSNQWSGGEKWSKNMTLFLGILNYLVEKRIRVTSDCKRNRVVIMDNPFGKASSEHVLDPVFFIAEQLGFQIIALTAHSEGKFIRTYFPIVYSCKLREASDGVNQIMTKEMEMKEAFFRDNDPQSLTRLT</sequence>
<comment type="caution">
    <text evidence="2">The sequence shown here is derived from an EMBL/GenBank/DDBJ whole genome shotgun (WGS) entry which is preliminary data.</text>
</comment>
<evidence type="ECO:0000313" key="2">
    <source>
        <dbReference type="EMBL" id="MEY8763902.1"/>
    </source>
</evidence>
<evidence type="ECO:0008006" key="4">
    <source>
        <dbReference type="Google" id="ProtNLM"/>
    </source>
</evidence>
<keyword evidence="3" id="KW-1185">Reference proteome</keyword>
<organism evidence="2 3">
    <name type="scientific">Clostridium lapidicellarium</name>
    <dbReference type="NCBI Taxonomy" id="3240931"/>
    <lineage>
        <taxon>Bacteria</taxon>
        <taxon>Bacillati</taxon>
        <taxon>Bacillota</taxon>
        <taxon>Clostridia</taxon>
        <taxon>Eubacteriales</taxon>
        <taxon>Clostridiaceae</taxon>
        <taxon>Clostridium</taxon>
    </lineage>
</organism>
<dbReference type="InterPro" id="IPR027417">
    <property type="entry name" value="P-loop_NTPase"/>
</dbReference>
<dbReference type="EMBL" id="JBGFFE010000012">
    <property type="protein sequence ID" value="MEY8763902.1"/>
    <property type="molecule type" value="Genomic_DNA"/>
</dbReference>
<feature type="coiled-coil region" evidence="1">
    <location>
        <begin position="580"/>
        <end position="607"/>
    </location>
</feature>
<evidence type="ECO:0000256" key="1">
    <source>
        <dbReference type="SAM" id="Coils"/>
    </source>
</evidence>
<reference evidence="2 3" key="1">
    <citation type="submission" date="2024-08" db="EMBL/GenBank/DDBJ databases">
        <title>Clostridium lapicellarii sp. nov., and Clostridium renhuaiense sp. nov., two species isolated from the mud in a fermentation cellar used for producing sauce-flavour Chinese liquors.</title>
        <authorList>
            <person name="Yang F."/>
            <person name="Wang H."/>
            <person name="Chen L.Q."/>
            <person name="Zhou N."/>
            <person name="Lu J.J."/>
            <person name="Pu X.X."/>
            <person name="Wan B."/>
            <person name="Wang L."/>
            <person name="Liu S.J."/>
        </authorList>
    </citation>
    <scope>NUCLEOTIDE SEQUENCE [LARGE SCALE GENOMIC DNA]</scope>
    <source>
        <strain evidence="2 3">MT-113</strain>
    </source>
</reference>
<feature type="coiled-coil region" evidence="1">
    <location>
        <begin position="489"/>
        <end position="554"/>
    </location>
</feature>
<evidence type="ECO:0000313" key="3">
    <source>
        <dbReference type="Proteomes" id="UP001565220"/>
    </source>
</evidence>
<protein>
    <recommendedName>
        <fullName evidence="4">Chromosome segregation ATPase</fullName>
    </recommendedName>
</protein>
<name>A0ABV4DXR2_9CLOT</name>
<gene>
    <name evidence="2" type="ORF">AB8S09_09665</name>
</gene>